<evidence type="ECO:0000313" key="4">
    <source>
        <dbReference type="EnsemblPlants" id="TuG1812G0300004678.01.T03"/>
    </source>
</evidence>
<feature type="region of interest" description="Disordered" evidence="2">
    <location>
        <begin position="543"/>
        <end position="564"/>
    </location>
</feature>
<dbReference type="Gramene" id="TuG1812G0300004678.01.T03">
    <property type="protein sequence ID" value="TuG1812G0300004678.01.T03"/>
    <property type="gene ID" value="TuG1812G0300004678.01"/>
</dbReference>
<dbReference type="Gene3D" id="1.25.10.10">
    <property type="entry name" value="Leucine-rich Repeat Variant"/>
    <property type="match status" value="3"/>
</dbReference>
<organism evidence="4 5">
    <name type="scientific">Triticum urartu</name>
    <name type="common">Red wild einkorn</name>
    <name type="synonym">Crithodium urartu</name>
    <dbReference type="NCBI Taxonomy" id="4572"/>
    <lineage>
        <taxon>Eukaryota</taxon>
        <taxon>Viridiplantae</taxon>
        <taxon>Streptophyta</taxon>
        <taxon>Embryophyta</taxon>
        <taxon>Tracheophyta</taxon>
        <taxon>Spermatophyta</taxon>
        <taxon>Magnoliopsida</taxon>
        <taxon>Liliopsida</taxon>
        <taxon>Poales</taxon>
        <taxon>Poaceae</taxon>
        <taxon>BOP clade</taxon>
        <taxon>Pooideae</taxon>
        <taxon>Triticodae</taxon>
        <taxon>Triticeae</taxon>
        <taxon>Triticinae</taxon>
        <taxon>Triticum</taxon>
    </lineage>
</organism>
<dbReference type="GO" id="GO:0005634">
    <property type="term" value="C:nucleus"/>
    <property type="evidence" value="ECO:0007669"/>
    <property type="project" value="TreeGrafter"/>
</dbReference>
<evidence type="ECO:0000256" key="1">
    <source>
        <dbReference type="SAM" id="Coils"/>
    </source>
</evidence>
<sequence length="1495" mass="170361">MMRHLFSSRSATAALVAKAIWSGGISLLNDLLSPVTYLSKPGPDDAELAAFTLKWISDFRGGLCEADLPDLDEFLTNVMLFLSSLLEKHFESIIAERPDELMVSTEKDVLTVTSCLLAANAYAEWVPVVHLVKHGLVKRCESLLHLSKFQTYALKFFKILCQRRRPITAAQDYDDAMGHVFEILMSISQDSLTKDRACSDFSSERELDVAEGICDCLVTLVSSNMQCIVSDTIKTSCFLRQMLEYYQHYKIALHFQCLPFWLMVLTKGPKEFFLASDPADVAFASGTNSAEKGNIGTILFFSDGICSVILDVSFKRMLKTPGTILPCSLELWSDELHGKNGFIQYRSRLLDLIKYIAYRRPILAASRVAQRINSVTGDAITVSNPPKDLAAFESAQLVLNTVVNAIFDDSVENGEIILDTQFSLHRIHDIFGGLLTQLLSLKWTEPRLAVILGHYLSAFCPYLRRHPPVVPAVVNKLFELLSSITASCHDLSIAQSAQSQICSCIIHVCKAVNSTALPSDMKDFFSPYITEEDVLAFYSIKQNKGGDGSQDRHTTDLSASSNTMSSRQIHVQTARLGPWAQKDENAGLSVALPYLEYPLIIPPSPDSCFKPSCLKADPFTSLSVKQVVNDTDKPGLEALAVNNFDDQEYDPVQGNATSDLERPTESFGSKCLGKFKVMPGYQGKAKLLLWEHNLLSEAFISVMACPGIECKKQLLMSLLNPLNKIWTQSEWDEEYMSYTYRLSGLLCDDQFMKTVHLLVKSFEEIKGSKIEHSTGTQEKCSPTSIANYQHSSTFLQLMLTLLLRILHFIHMAWTDQSAYDLPEIIRRAKLMSTMEIFTFLPETNTLPDNDGVDAIRVDAIGTRLREIRETGYNVIGLCANVGRSFFELDSSLFIHALVADISFMEFDHLGKFIELTFIPLVRCCPRECWDKWVLLLLESLFFYCERNFRYAWLSFIHEGRAKVPDFFGDLYGPEDKLKKLEVELLLKFTRSVSLLLRVLASKELNSGLPDLNCPKSDLKSISSSSLMGYLLLHNCFGRFSMYLFGCLVDHQATMEALPFFHALIRLAVATDDERLKQFILNEMLPTIVRFSDRSPQSGISRLRSELSSSNEVSSMDDVVCLGQEIYKVYLHNQVTMTNGERADRKTCADGFIDWFNNELKYLHYCASLSAPNIFPKHSVWNWEFNEEFDRYFPTYMEMLHEVDTMNDCLERKLLNGNALLERLNPEFKAKYAINSLQHPHLRIMSRMLRRKERDVRYRRRTDEIDKCLLQLINLKPYIKQTDCPDDVMDRLEESCHPQSDLWQGYALRAVDIFLDSLLIFWEPQFHPLIRERHKKLLLTSAHELAEGCAIIQPLEPDPDDFLAHLRPYASVYFESKKEQSGYYTAKKQVRLHEEFDNYMDKYLATCTWDDAIDFSSFMESARRDDESGQFEELDNDLAKMSFERMTKIAKREHEMNGYTQSLRDLNDEVKGQLASLMDLLDEEGFFSIDDSSIDW</sequence>
<evidence type="ECO:0000313" key="5">
    <source>
        <dbReference type="Proteomes" id="UP000015106"/>
    </source>
</evidence>
<dbReference type="InterPro" id="IPR045065">
    <property type="entry name" value="XPO1/5"/>
</dbReference>
<reference evidence="4" key="3">
    <citation type="submission" date="2022-06" db="UniProtKB">
        <authorList>
            <consortium name="EnsemblPlants"/>
        </authorList>
    </citation>
    <scope>IDENTIFICATION</scope>
</reference>
<reference evidence="4" key="2">
    <citation type="submission" date="2018-03" db="EMBL/GenBank/DDBJ databases">
        <title>The Triticum urartu genome reveals the dynamic nature of wheat genome evolution.</title>
        <authorList>
            <person name="Ling H."/>
            <person name="Ma B."/>
            <person name="Shi X."/>
            <person name="Liu H."/>
            <person name="Dong L."/>
            <person name="Sun H."/>
            <person name="Cao Y."/>
            <person name="Gao Q."/>
            <person name="Zheng S."/>
            <person name="Li Y."/>
            <person name="Yu Y."/>
            <person name="Du H."/>
            <person name="Qi M."/>
            <person name="Li Y."/>
            <person name="Yu H."/>
            <person name="Cui Y."/>
            <person name="Wang N."/>
            <person name="Chen C."/>
            <person name="Wu H."/>
            <person name="Zhao Y."/>
            <person name="Zhang J."/>
            <person name="Li Y."/>
            <person name="Zhou W."/>
            <person name="Zhang B."/>
            <person name="Hu W."/>
            <person name="Eijk M."/>
            <person name="Tang J."/>
            <person name="Witsenboer H."/>
            <person name="Zhao S."/>
            <person name="Li Z."/>
            <person name="Zhang A."/>
            <person name="Wang D."/>
            <person name="Liang C."/>
        </authorList>
    </citation>
    <scope>NUCLEOTIDE SEQUENCE [LARGE SCALE GENOMIC DNA]</scope>
    <source>
        <strain evidence="4">cv. G1812</strain>
    </source>
</reference>
<dbReference type="InterPro" id="IPR011989">
    <property type="entry name" value="ARM-like"/>
</dbReference>
<name>A0A8R7U120_TRIUA</name>
<dbReference type="Proteomes" id="UP000015106">
    <property type="component" value="Chromosome 3"/>
</dbReference>
<dbReference type="GO" id="GO:0042565">
    <property type="term" value="C:RNA nuclear export complex"/>
    <property type="evidence" value="ECO:0007669"/>
    <property type="project" value="TreeGrafter"/>
</dbReference>
<protein>
    <recommendedName>
        <fullName evidence="3">Exportin-5 C-terminal domain-containing protein</fullName>
    </recommendedName>
</protein>
<dbReference type="GO" id="GO:0005049">
    <property type="term" value="F:nuclear export signal receptor activity"/>
    <property type="evidence" value="ECO:0007669"/>
    <property type="project" value="InterPro"/>
</dbReference>
<proteinExistence type="predicted"/>
<evidence type="ECO:0000256" key="2">
    <source>
        <dbReference type="SAM" id="MobiDB-lite"/>
    </source>
</evidence>
<reference evidence="5" key="1">
    <citation type="journal article" date="2013" name="Nature">
        <title>Draft genome of the wheat A-genome progenitor Triticum urartu.</title>
        <authorList>
            <person name="Ling H.Q."/>
            <person name="Zhao S."/>
            <person name="Liu D."/>
            <person name="Wang J."/>
            <person name="Sun H."/>
            <person name="Zhang C."/>
            <person name="Fan H."/>
            <person name="Li D."/>
            <person name="Dong L."/>
            <person name="Tao Y."/>
            <person name="Gao C."/>
            <person name="Wu H."/>
            <person name="Li Y."/>
            <person name="Cui Y."/>
            <person name="Guo X."/>
            <person name="Zheng S."/>
            <person name="Wang B."/>
            <person name="Yu K."/>
            <person name="Liang Q."/>
            <person name="Yang W."/>
            <person name="Lou X."/>
            <person name="Chen J."/>
            <person name="Feng M."/>
            <person name="Jian J."/>
            <person name="Zhang X."/>
            <person name="Luo G."/>
            <person name="Jiang Y."/>
            <person name="Liu J."/>
            <person name="Wang Z."/>
            <person name="Sha Y."/>
            <person name="Zhang B."/>
            <person name="Wu H."/>
            <person name="Tang D."/>
            <person name="Shen Q."/>
            <person name="Xue P."/>
            <person name="Zou S."/>
            <person name="Wang X."/>
            <person name="Liu X."/>
            <person name="Wang F."/>
            <person name="Yang Y."/>
            <person name="An X."/>
            <person name="Dong Z."/>
            <person name="Zhang K."/>
            <person name="Zhang X."/>
            <person name="Luo M.C."/>
            <person name="Dvorak J."/>
            <person name="Tong Y."/>
            <person name="Wang J."/>
            <person name="Yang H."/>
            <person name="Li Z."/>
            <person name="Wang D."/>
            <person name="Zhang A."/>
            <person name="Wang J."/>
        </authorList>
    </citation>
    <scope>NUCLEOTIDE SEQUENCE</scope>
    <source>
        <strain evidence="5">cv. G1812</strain>
    </source>
</reference>
<keyword evidence="5" id="KW-1185">Reference proteome</keyword>
<dbReference type="GO" id="GO:0003723">
    <property type="term" value="F:RNA binding"/>
    <property type="evidence" value="ECO:0007669"/>
    <property type="project" value="TreeGrafter"/>
</dbReference>
<dbReference type="GO" id="GO:0006405">
    <property type="term" value="P:RNA export from nucleus"/>
    <property type="evidence" value="ECO:0007669"/>
    <property type="project" value="TreeGrafter"/>
</dbReference>
<feature type="domain" description="Exportin-5 C-terminal" evidence="3">
    <location>
        <begin position="684"/>
        <end position="1088"/>
    </location>
</feature>
<dbReference type="PANTHER" id="PTHR11223:SF6">
    <property type="entry name" value="EXPORTIN-5 C-TERMINAL DOMAIN-CONTAINING PROTEIN"/>
    <property type="match status" value="1"/>
</dbReference>
<feature type="coiled-coil region" evidence="1">
    <location>
        <begin position="1448"/>
        <end position="1482"/>
    </location>
</feature>
<dbReference type="Pfam" id="PF19273">
    <property type="entry name" value="Exportin-5"/>
    <property type="match status" value="2"/>
</dbReference>
<dbReference type="GO" id="GO:0005737">
    <property type="term" value="C:cytoplasm"/>
    <property type="evidence" value="ECO:0007669"/>
    <property type="project" value="TreeGrafter"/>
</dbReference>
<evidence type="ECO:0000259" key="3">
    <source>
        <dbReference type="Pfam" id="PF19273"/>
    </source>
</evidence>
<keyword evidence="1" id="KW-0175">Coiled coil</keyword>
<feature type="domain" description="Exportin-5 C-terminal" evidence="3">
    <location>
        <begin position="204"/>
        <end position="518"/>
    </location>
</feature>
<dbReference type="PANTHER" id="PTHR11223">
    <property type="entry name" value="EXPORTIN 1/5"/>
    <property type="match status" value="1"/>
</dbReference>
<dbReference type="SUPFAM" id="SSF48371">
    <property type="entry name" value="ARM repeat"/>
    <property type="match status" value="1"/>
</dbReference>
<dbReference type="GO" id="GO:0006611">
    <property type="term" value="P:protein export from nucleus"/>
    <property type="evidence" value="ECO:0007669"/>
    <property type="project" value="InterPro"/>
</dbReference>
<accession>A0A8R7U120</accession>
<dbReference type="InterPro" id="IPR045478">
    <property type="entry name" value="Exportin-5_C"/>
</dbReference>
<dbReference type="InterPro" id="IPR016024">
    <property type="entry name" value="ARM-type_fold"/>
</dbReference>
<dbReference type="EnsemblPlants" id="TuG1812G0300004678.01.T03">
    <property type="protein sequence ID" value="TuG1812G0300004678.01.T03"/>
    <property type="gene ID" value="TuG1812G0300004678.01"/>
</dbReference>